<accession>A0A2G8SR33</accession>
<evidence type="ECO:0000313" key="2">
    <source>
        <dbReference type="EMBL" id="PIL36241.1"/>
    </source>
</evidence>
<comment type="similarity">
    <text evidence="1">Belongs to the protease inhibitor I9 family.</text>
</comment>
<dbReference type="PANTHER" id="PTHR28288:SF2">
    <property type="entry name" value="PROTEASE B INHIBITOR 2"/>
    <property type="match status" value="1"/>
</dbReference>
<gene>
    <name evidence="2" type="ORF">GSI_01903</name>
</gene>
<dbReference type="GO" id="GO:0004866">
    <property type="term" value="F:endopeptidase inhibitor activity"/>
    <property type="evidence" value="ECO:0007669"/>
    <property type="project" value="TreeGrafter"/>
</dbReference>
<dbReference type="InterPro" id="IPR052471">
    <property type="entry name" value="PBI_I9"/>
</dbReference>
<dbReference type="OrthoDB" id="5518345at2759"/>
<sequence length="103" mass="11011">MSGKYIVVFKDHVTQPEIDKYAEDVAANGGQIGQRYDTVLKGFSASIPDAYLSQLQSFTGSVIDYIGTSTAHSIAPTPPIPSLLVCPFVPRDRNPVTLPASGD</sequence>
<evidence type="ECO:0000313" key="3">
    <source>
        <dbReference type="Proteomes" id="UP000230002"/>
    </source>
</evidence>
<dbReference type="STRING" id="1077348.A0A2G8SR33"/>
<dbReference type="InterPro" id="IPR037045">
    <property type="entry name" value="S8pro/Inhibitor_I9_sf"/>
</dbReference>
<name>A0A2G8SR33_9APHY</name>
<dbReference type="PANTHER" id="PTHR28288">
    <property type="entry name" value="PROTEASE B INHIBITOR 2"/>
    <property type="match status" value="1"/>
</dbReference>
<dbReference type="SUPFAM" id="SSF54897">
    <property type="entry name" value="Protease propeptides/inhibitors"/>
    <property type="match status" value="1"/>
</dbReference>
<evidence type="ECO:0000256" key="1">
    <source>
        <dbReference type="ARBA" id="ARBA00038069"/>
    </source>
</evidence>
<protein>
    <recommendedName>
        <fullName evidence="4">Inhibitor I9 domain-containing protein</fullName>
    </recommendedName>
</protein>
<dbReference type="EMBL" id="AYKW01000002">
    <property type="protein sequence ID" value="PIL36241.1"/>
    <property type="molecule type" value="Genomic_DNA"/>
</dbReference>
<dbReference type="AlphaFoldDB" id="A0A2G8SR33"/>
<keyword evidence="3" id="KW-1185">Reference proteome</keyword>
<reference evidence="2 3" key="1">
    <citation type="journal article" date="2015" name="Sci. Rep.">
        <title>Chromosome-level genome map provides insights into diverse defense mechanisms in the medicinal fungus Ganoderma sinense.</title>
        <authorList>
            <person name="Zhu Y."/>
            <person name="Xu J."/>
            <person name="Sun C."/>
            <person name="Zhou S."/>
            <person name="Xu H."/>
            <person name="Nelson D.R."/>
            <person name="Qian J."/>
            <person name="Song J."/>
            <person name="Luo H."/>
            <person name="Xiang L."/>
            <person name="Li Y."/>
            <person name="Xu Z."/>
            <person name="Ji A."/>
            <person name="Wang L."/>
            <person name="Lu S."/>
            <person name="Hayward A."/>
            <person name="Sun W."/>
            <person name="Li X."/>
            <person name="Schwartz D.C."/>
            <person name="Wang Y."/>
            <person name="Chen S."/>
        </authorList>
    </citation>
    <scope>NUCLEOTIDE SEQUENCE [LARGE SCALE GENOMIC DNA]</scope>
    <source>
        <strain evidence="2 3">ZZ0214-1</strain>
    </source>
</reference>
<comment type="caution">
    <text evidence="2">The sequence shown here is derived from an EMBL/GenBank/DDBJ whole genome shotgun (WGS) entry which is preliminary data.</text>
</comment>
<dbReference type="GO" id="GO:0042144">
    <property type="term" value="P:vacuole fusion, non-autophagic"/>
    <property type="evidence" value="ECO:0007669"/>
    <property type="project" value="TreeGrafter"/>
</dbReference>
<dbReference type="Gene3D" id="3.30.70.80">
    <property type="entry name" value="Peptidase S8 propeptide/proteinase inhibitor I9"/>
    <property type="match status" value="1"/>
</dbReference>
<dbReference type="Proteomes" id="UP000230002">
    <property type="component" value="Unassembled WGS sequence"/>
</dbReference>
<proteinExistence type="inferred from homology"/>
<evidence type="ECO:0008006" key="4">
    <source>
        <dbReference type="Google" id="ProtNLM"/>
    </source>
</evidence>
<organism evidence="2 3">
    <name type="scientific">Ganoderma sinense ZZ0214-1</name>
    <dbReference type="NCBI Taxonomy" id="1077348"/>
    <lineage>
        <taxon>Eukaryota</taxon>
        <taxon>Fungi</taxon>
        <taxon>Dikarya</taxon>
        <taxon>Basidiomycota</taxon>
        <taxon>Agaricomycotina</taxon>
        <taxon>Agaricomycetes</taxon>
        <taxon>Polyporales</taxon>
        <taxon>Polyporaceae</taxon>
        <taxon>Ganoderma</taxon>
    </lineage>
</organism>